<dbReference type="Pfam" id="PF17171">
    <property type="entry name" value="GST_C_6"/>
    <property type="match status" value="1"/>
</dbReference>
<feature type="region of interest" description="Disordered" evidence="2">
    <location>
        <begin position="1"/>
        <end position="33"/>
    </location>
</feature>
<keyword evidence="3" id="KW-0812">Transmembrane</keyword>
<dbReference type="Pfam" id="PF17172">
    <property type="entry name" value="GST_N_4"/>
    <property type="match status" value="1"/>
</dbReference>
<dbReference type="InterPro" id="IPR036282">
    <property type="entry name" value="Glutathione-S-Trfase_C_sf"/>
</dbReference>
<sequence length="290" mass="31745">MGNAIPDSAKSGDPSARLVLHGSPPNGDTASSGSPFVAKVELFLRINGLDYDADVDWRGPKGKIPWITHGNVVLGDSTFIIDYLKNTYRSTTKIKEPETPMQKAINTACLHMCEDNLMYGIIYYQFAHPEGFLVTKQRLEARTPVPFRWILPALAQLQGQSILHKQGLGRHSDKDVSFILSSSLSALSTYLGNGKYFFGDAPCETDCIAFAFLDQYLHDEACAAGGTLVKQFPNLKDFVDRLRARYFPEARPSKLKTAGARKARGGWTVLLLVGSGVSCLAAAAIVCSRR</sequence>
<dbReference type="Gene3D" id="3.40.30.10">
    <property type="entry name" value="Glutaredoxin"/>
    <property type="match status" value="1"/>
</dbReference>
<proteinExistence type="inferred from homology"/>
<keyword evidence="3" id="KW-1133">Transmembrane helix</keyword>
<dbReference type="InterPro" id="IPR033468">
    <property type="entry name" value="Metaxin_GST"/>
</dbReference>
<evidence type="ECO:0000256" key="2">
    <source>
        <dbReference type="SAM" id="MobiDB-lite"/>
    </source>
</evidence>
<dbReference type="EMBL" id="CAJHUC010000885">
    <property type="protein sequence ID" value="CAD7698786.1"/>
    <property type="molecule type" value="Genomic_DNA"/>
</dbReference>
<dbReference type="SUPFAM" id="SSF52833">
    <property type="entry name" value="Thioredoxin-like"/>
    <property type="match status" value="1"/>
</dbReference>
<dbReference type="SFLD" id="SFLDG01180">
    <property type="entry name" value="SUF1"/>
    <property type="match status" value="1"/>
</dbReference>
<reference evidence="6" key="1">
    <citation type="submission" date="2020-12" db="EMBL/GenBank/DDBJ databases">
        <authorList>
            <person name="Iha C."/>
        </authorList>
    </citation>
    <scope>NUCLEOTIDE SEQUENCE</scope>
</reference>
<dbReference type="InterPro" id="IPR012336">
    <property type="entry name" value="Thioredoxin-like_fold"/>
</dbReference>
<dbReference type="OrthoDB" id="4951845at2759"/>
<dbReference type="SFLD" id="SFLDG01200">
    <property type="entry name" value="SUF1.1"/>
    <property type="match status" value="1"/>
</dbReference>
<comment type="caution">
    <text evidence="6">The sequence shown here is derived from an EMBL/GenBank/DDBJ whole genome shotgun (WGS) entry which is preliminary data.</text>
</comment>
<organism evidence="6 7">
    <name type="scientific">Ostreobium quekettii</name>
    <dbReference type="NCBI Taxonomy" id="121088"/>
    <lineage>
        <taxon>Eukaryota</taxon>
        <taxon>Viridiplantae</taxon>
        <taxon>Chlorophyta</taxon>
        <taxon>core chlorophytes</taxon>
        <taxon>Ulvophyceae</taxon>
        <taxon>TCBD clade</taxon>
        <taxon>Bryopsidales</taxon>
        <taxon>Ostreobineae</taxon>
        <taxon>Ostreobiaceae</taxon>
        <taxon>Ostreobium</taxon>
    </lineage>
</organism>
<protein>
    <submittedName>
        <fullName evidence="6">Uncharacterized protein</fullName>
    </submittedName>
</protein>
<dbReference type="AlphaFoldDB" id="A0A8S1IXL9"/>
<dbReference type="InterPro" id="IPR050931">
    <property type="entry name" value="Mito_Protein_Transport_Metaxin"/>
</dbReference>
<dbReference type="PANTHER" id="PTHR12289:SF67">
    <property type="match status" value="1"/>
</dbReference>
<keyword evidence="7" id="KW-1185">Reference proteome</keyword>
<dbReference type="Proteomes" id="UP000708148">
    <property type="component" value="Unassembled WGS sequence"/>
</dbReference>
<dbReference type="SFLD" id="SFLDS00019">
    <property type="entry name" value="Glutathione_Transferase_(cytos"/>
    <property type="match status" value="1"/>
</dbReference>
<name>A0A8S1IXL9_9CHLO</name>
<evidence type="ECO:0000256" key="1">
    <source>
        <dbReference type="ARBA" id="ARBA00006475"/>
    </source>
</evidence>
<feature type="transmembrane region" description="Helical" evidence="3">
    <location>
        <begin position="265"/>
        <end position="287"/>
    </location>
</feature>
<gene>
    <name evidence="6" type="ORF">OSTQU699_LOCUS4145</name>
</gene>
<feature type="domain" description="Metaxin glutathione S-transferase" evidence="4">
    <location>
        <begin position="182"/>
        <end position="242"/>
    </location>
</feature>
<evidence type="ECO:0000256" key="3">
    <source>
        <dbReference type="SAM" id="Phobius"/>
    </source>
</evidence>
<dbReference type="InterPro" id="IPR040079">
    <property type="entry name" value="Glutathione_S-Trfase"/>
</dbReference>
<dbReference type="Gene3D" id="1.20.1050.10">
    <property type="match status" value="2"/>
</dbReference>
<feature type="domain" description="Thioredoxin-like fold" evidence="5">
    <location>
        <begin position="35"/>
        <end position="130"/>
    </location>
</feature>
<dbReference type="PANTHER" id="PTHR12289">
    <property type="entry name" value="METAXIN RELATED"/>
    <property type="match status" value="1"/>
</dbReference>
<evidence type="ECO:0000313" key="6">
    <source>
        <dbReference type="EMBL" id="CAD7698786.1"/>
    </source>
</evidence>
<accession>A0A8S1IXL9</accession>
<evidence type="ECO:0000259" key="5">
    <source>
        <dbReference type="Pfam" id="PF17172"/>
    </source>
</evidence>
<keyword evidence="3" id="KW-0472">Membrane</keyword>
<dbReference type="GO" id="GO:0005737">
    <property type="term" value="C:cytoplasm"/>
    <property type="evidence" value="ECO:0007669"/>
    <property type="project" value="TreeGrafter"/>
</dbReference>
<evidence type="ECO:0000259" key="4">
    <source>
        <dbReference type="Pfam" id="PF17171"/>
    </source>
</evidence>
<dbReference type="InterPro" id="IPR036249">
    <property type="entry name" value="Thioredoxin-like_sf"/>
</dbReference>
<dbReference type="InterPro" id="IPR026928">
    <property type="entry name" value="FAX/IsoI-like"/>
</dbReference>
<evidence type="ECO:0000313" key="7">
    <source>
        <dbReference type="Proteomes" id="UP000708148"/>
    </source>
</evidence>
<dbReference type="SUPFAM" id="SSF47616">
    <property type="entry name" value="GST C-terminal domain-like"/>
    <property type="match status" value="1"/>
</dbReference>
<comment type="similarity">
    <text evidence="1">Belongs to the FAX family.</text>
</comment>